<dbReference type="EMBL" id="JAEQBW010000004">
    <property type="protein sequence ID" value="MBK6265519.1"/>
    <property type="molecule type" value="Genomic_DNA"/>
</dbReference>
<evidence type="ECO:0008006" key="4">
    <source>
        <dbReference type="Google" id="ProtNLM"/>
    </source>
</evidence>
<dbReference type="AlphaFoldDB" id="A0A934WYU5"/>
<evidence type="ECO:0000313" key="2">
    <source>
        <dbReference type="EMBL" id="MBK6265519.1"/>
    </source>
</evidence>
<organism evidence="2 3">
    <name type="scientific">Marivirga aurantiaca</name>
    <dbReference type="NCBI Taxonomy" id="2802615"/>
    <lineage>
        <taxon>Bacteria</taxon>
        <taxon>Pseudomonadati</taxon>
        <taxon>Bacteroidota</taxon>
        <taxon>Cytophagia</taxon>
        <taxon>Cytophagales</taxon>
        <taxon>Marivirgaceae</taxon>
        <taxon>Marivirga</taxon>
    </lineage>
</organism>
<gene>
    <name evidence="2" type="ORF">JKA74_10765</name>
</gene>
<sequence length="146" mass="16406">MKKLFNNLASVVLVLMCLSCSTYTVTTENLTSQLSGIDSTNLTPVRVRGPLGEEYNYLANPIDAIEVTDKKGNIVELTNMPSIEIRVTETNGKKTIFYFDRILIQENKLIGVQSRFISAIQQSIPLNEITKIEIQDGKKNFVYLSE</sequence>
<proteinExistence type="predicted"/>
<dbReference type="Proteomes" id="UP000611723">
    <property type="component" value="Unassembled WGS sequence"/>
</dbReference>
<feature type="signal peptide" evidence="1">
    <location>
        <begin position="1"/>
        <end position="24"/>
    </location>
</feature>
<feature type="chain" id="PRO_5036852282" description="Lipoprotein" evidence="1">
    <location>
        <begin position="25"/>
        <end position="146"/>
    </location>
</feature>
<protein>
    <recommendedName>
        <fullName evidence="4">Lipoprotein</fullName>
    </recommendedName>
</protein>
<reference evidence="2" key="1">
    <citation type="submission" date="2021-01" db="EMBL/GenBank/DDBJ databases">
        <title>Marivirga aurantiaca sp. nov., isolated from intertidal surface sediments.</title>
        <authorList>
            <person name="Zhang M."/>
        </authorList>
    </citation>
    <scope>NUCLEOTIDE SEQUENCE</scope>
    <source>
        <strain evidence="2">S37H4</strain>
    </source>
</reference>
<evidence type="ECO:0000313" key="3">
    <source>
        <dbReference type="Proteomes" id="UP000611723"/>
    </source>
</evidence>
<keyword evidence="1" id="KW-0732">Signal</keyword>
<comment type="caution">
    <text evidence="2">The sequence shown here is derived from an EMBL/GenBank/DDBJ whole genome shotgun (WGS) entry which is preliminary data.</text>
</comment>
<evidence type="ECO:0000256" key="1">
    <source>
        <dbReference type="SAM" id="SignalP"/>
    </source>
</evidence>
<name>A0A934WYU5_9BACT</name>
<dbReference type="RefSeq" id="WP_201431199.1">
    <property type="nucleotide sequence ID" value="NZ_JAEQBW010000004.1"/>
</dbReference>
<keyword evidence="3" id="KW-1185">Reference proteome</keyword>
<accession>A0A934WYU5</accession>